<organism evidence="1 2">
    <name type="scientific">Mytilus edulis</name>
    <name type="common">Blue mussel</name>
    <dbReference type="NCBI Taxonomy" id="6550"/>
    <lineage>
        <taxon>Eukaryota</taxon>
        <taxon>Metazoa</taxon>
        <taxon>Spiralia</taxon>
        <taxon>Lophotrochozoa</taxon>
        <taxon>Mollusca</taxon>
        <taxon>Bivalvia</taxon>
        <taxon>Autobranchia</taxon>
        <taxon>Pteriomorphia</taxon>
        <taxon>Mytilida</taxon>
        <taxon>Mytiloidea</taxon>
        <taxon>Mytilidae</taxon>
        <taxon>Mytilinae</taxon>
        <taxon>Mytilus</taxon>
    </lineage>
</organism>
<dbReference type="Proteomes" id="UP000683360">
    <property type="component" value="Unassembled WGS sequence"/>
</dbReference>
<reference evidence="1" key="1">
    <citation type="submission" date="2021-03" db="EMBL/GenBank/DDBJ databases">
        <authorList>
            <person name="Bekaert M."/>
        </authorList>
    </citation>
    <scope>NUCLEOTIDE SEQUENCE</scope>
</reference>
<name>A0A8S3SNH8_MYTED</name>
<comment type="caution">
    <text evidence="1">The sequence shown here is derived from an EMBL/GenBank/DDBJ whole genome shotgun (WGS) entry which is preliminary data.</text>
</comment>
<keyword evidence="2" id="KW-1185">Reference proteome</keyword>
<protein>
    <submittedName>
        <fullName evidence="1">Uncharacterized protein</fullName>
    </submittedName>
</protein>
<evidence type="ECO:0000313" key="2">
    <source>
        <dbReference type="Proteomes" id="UP000683360"/>
    </source>
</evidence>
<sequence length="204" mass="23657">MDGRPIFQHVATEWRKKSTAAKETYAKQAEEIRADPFKGQDRQGKTQVGSKELENHLRICYVCKLMLVLKSLDDRDWLSVPKTQFDWSIRCLTRISSDSAASVNRYVLVVWTRENNVRTISFRSIVSPRKKIADYRINEAVIAKYREKLIQQDCKEIRNTGERVIEEISGMEEESVEEKFDNVANVHLKFVQTKMGTQASKHSC</sequence>
<accession>A0A8S3SNH8</accession>
<dbReference type="AlphaFoldDB" id="A0A8S3SNH8"/>
<evidence type="ECO:0000313" key="1">
    <source>
        <dbReference type="EMBL" id="CAG2219600.1"/>
    </source>
</evidence>
<dbReference type="OrthoDB" id="10072451at2759"/>
<gene>
    <name evidence="1" type="ORF">MEDL_33139</name>
</gene>
<dbReference type="EMBL" id="CAJPWZ010001634">
    <property type="protein sequence ID" value="CAG2219600.1"/>
    <property type="molecule type" value="Genomic_DNA"/>
</dbReference>
<proteinExistence type="predicted"/>